<organism evidence="1 2">
    <name type="scientific">Danxiaibacter flavus</name>
    <dbReference type="NCBI Taxonomy" id="3049108"/>
    <lineage>
        <taxon>Bacteria</taxon>
        <taxon>Pseudomonadati</taxon>
        <taxon>Bacteroidota</taxon>
        <taxon>Chitinophagia</taxon>
        <taxon>Chitinophagales</taxon>
        <taxon>Chitinophagaceae</taxon>
        <taxon>Danxiaibacter</taxon>
    </lineage>
</organism>
<accession>A0ABV3Z9R7</accession>
<dbReference type="Pfam" id="PF07642">
    <property type="entry name" value="BBP2"/>
    <property type="match status" value="1"/>
</dbReference>
<name>A0ABV3Z9R7_9BACT</name>
<keyword evidence="2" id="KW-1185">Reference proteome</keyword>
<proteinExistence type="predicted"/>
<sequence length="361" mass="39672">MLQKILTTGVAVATCALSYAQDTDSTKEKSSAFKLSGSADVYYRYNFSKPKDAPYNNLTSFTNSQNSFELGMASLKAEHTIGKVGMVADLGFGKRAEDFSYNDAKSTLAIKQLYLTYSPSAALKFTAGSWATHIGYELVDAYLNRNYSMSYMFSYGPFFHTGVKADISLGGKSTLMVGVANPTDFKSASTMPKMIIAQYAVATKDDKFKAYLNYQGGKYNDSAKLYQGDVVLTYAFGDKFNMGYNGTVQSRNMKQNDKWGSSNSWWGSALYLNADPISWFGLTLRGEYFSDKNDVLGIHGAGTTGLGNVFETTLSANFKIDNLTIIPEFRLDNSKNAVFVNSANELKKSTGTFIVAATYHF</sequence>
<dbReference type="EMBL" id="JAULBC010000001">
    <property type="protein sequence ID" value="MEX6686604.1"/>
    <property type="molecule type" value="Genomic_DNA"/>
</dbReference>
<protein>
    <submittedName>
        <fullName evidence="1">Porin</fullName>
    </submittedName>
</protein>
<evidence type="ECO:0000313" key="1">
    <source>
        <dbReference type="EMBL" id="MEX6686604.1"/>
    </source>
</evidence>
<dbReference type="RefSeq" id="WP_369328000.1">
    <property type="nucleotide sequence ID" value="NZ_JAULBC010000001.1"/>
</dbReference>
<reference evidence="1 2" key="1">
    <citation type="submission" date="2023-07" db="EMBL/GenBank/DDBJ databases">
        <authorList>
            <person name="Lian W.-H."/>
        </authorList>
    </citation>
    <scope>NUCLEOTIDE SEQUENCE [LARGE SCALE GENOMIC DNA]</scope>
    <source>
        <strain evidence="1 2">SYSU DXS3180</strain>
    </source>
</reference>
<evidence type="ECO:0000313" key="2">
    <source>
        <dbReference type="Proteomes" id="UP001560573"/>
    </source>
</evidence>
<comment type="caution">
    <text evidence="1">The sequence shown here is derived from an EMBL/GenBank/DDBJ whole genome shotgun (WGS) entry which is preliminary data.</text>
</comment>
<dbReference type="Proteomes" id="UP001560573">
    <property type="component" value="Unassembled WGS sequence"/>
</dbReference>
<gene>
    <name evidence="1" type="ORF">QTN47_03820</name>
</gene>
<dbReference type="InterPro" id="IPR011486">
    <property type="entry name" value="BBP2"/>
</dbReference>